<dbReference type="GO" id="GO:0019760">
    <property type="term" value="P:glucosinolate metabolic process"/>
    <property type="evidence" value="ECO:0007669"/>
    <property type="project" value="UniProtKB-ARBA"/>
</dbReference>
<organism evidence="4 5">
    <name type="scientific">Talaromyces rugulosus</name>
    <name type="common">Penicillium rugulosum</name>
    <dbReference type="NCBI Taxonomy" id="121627"/>
    <lineage>
        <taxon>Eukaryota</taxon>
        <taxon>Fungi</taxon>
        <taxon>Dikarya</taxon>
        <taxon>Ascomycota</taxon>
        <taxon>Pezizomycotina</taxon>
        <taxon>Eurotiomycetes</taxon>
        <taxon>Eurotiomycetidae</taxon>
        <taxon>Eurotiales</taxon>
        <taxon>Trichocomaceae</taxon>
        <taxon>Talaromyces</taxon>
        <taxon>Talaromyces sect. Islandici</taxon>
    </lineage>
</organism>
<dbReference type="GeneID" id="55999026"/>
<evidence type="ECO:0000256" key="3">
    <source>
        <dbReference type="SAM" id="Phobius"/>
    </source>
</evidence>
<dbReference type="InterPro" id="IPR015915">
    <property type="entry name" value="Kelch-typ_b-propeller"/>
</dbReference>
<dbReference type="RefSeq" id="XP_035350548.1">
    <property type="nucleotide sequence ID" value="XM_035494655.1"/>
</dbReference>
<evidence type="ECO:0008006" key="6">
    <source>
        <dbReference type="Google" id="ProtNLM"/>
    </source>
</evidence>
<protein>
    <recommendedName>
        <fullName evidence="6">Kelch repeat protein</fullName>
    </recommendedName>
</protein>
<dbReference type="AlphaFoldDB" id="A0A7H8RFM4"/>
<dbReference type="OrthoDB" id="540004at2759"/>
<accession>A0A7H8RFM4</accession>
<sequence length="571" mass="61066">MEVALSLVICFVGLSWSSLIAPYRSLSLRQADSFVTSSAFLRRGHHASAVLDGFVYIDGGEFSYTAGGETVWQYSDTLVSVSLTQNWTNKTVPMNSIAKRSGVPNLVRGGLWVDHVNKTLYTGFCGTPSSFGDKPFVPNGLWQYTPDREGSSGKWENLNDTVSSSFQNEIRPNGCLVASGKGFGYSLGGLVGGYDPNDDYNASGLISYDYTTGDMTHTTVVGGSTRGVVQNGGLIFVPNFGPAGVMVSIGGDQLGKITKGALDLVSMNTVQLFDPATGNWYEQAVTGNIPEIRKDFCVAGVASDNQTFEIFLYGGWAGQYGSAALPYDSIYVLTLPGFNWVKADYPARNPRTGLTCEAVGGGQILTIGGLDPTHKDPNNRYMGTYETSDPMTHGLGLFDMGSMEWKGSFIANASVYTPSDVVMEFYKTHSRLSALNSTELTALFSVQNFTGTSTVNTVSSPSPSSSSPINKRINKGAIIGGVVGGIAGLALTVVAALYFFTRSRRLQPTTNVAQPSYDGYEHMPELETAGANACNLVPKTEMPTNEVYELAGGPSQSNLNILDTVENRATK</sequence>
<keyword evidence="3" id="KW-1133">Transmembrane helix</keyword>
<gene>
    <name evidence="4" type="ORF">TRUGW13939_11549</name>
</gene>
<proteinExistence type="predicted"/>
<evidence type="ECO:0000256" key="1">
    <source>
        <dbReference type="ARBA" id="ARBA00022737"/>
    </source>
</evidence>
<name>A0A7H8RFM4_TALRU</name>
<feature type="transmembrane region" description="Helical" evidence="3">
    <location>
        <begin position="477"/>
        <end position="500"/>
    </location>
</feature>
<keyword evidence="1" id="KW-0677">Repeat</keyword>
<dbReference type="EMBL" id="CP055903">
    <property type="protein sequence ID" value="QKX64375.1"/>
    <property type="molecule type" value="Genomic_DNA"/>
</dbReference>
<dbReference type="PANTHER" id="PTHR47435:SF4">
    <property type="entry name" value="KELCH REPEAT PROTEIN (AFU_ORTHOLOGUE AFUA_5G12780)"/>
    <property type="match status" value="1"/>
</dbReference>
<keyword evidence="5" id="KW-1185">Reference proteome</keyword>
<reference evidence="5" key="1">
    <citation type="submission" date="2020-06" db="EMBL/GenBank/DDBJ databases">
        <title>A chromosome-scale genome assembly of Talaromyces rugulosus W13939.</title>
        <authorList>
            <person name="Wang B."/>
            <person name="Guo L."/>
            <person name="Ye K."/>
            <person name="Wang L."/>
        </authorList>
    </citation>
    <scope>NUCLEOTIDE SEQUENCE [LARGE SCALE GENOMIC DNA]</scope>
    <source>
        <strain evidence="5">W13939</strain>
    </source>
</reference>
<dbReference type="InterPro" id="IPR011043">
    <property type="entry name" value="Gal_Oxase/kelch_b-propeller"/>
</dbReference>
<evidence type="ECO:0000313" key="4">
    <source>
        <dbReference type="EMBL" id="QKX64375.1"/>
    </source>
</evidence>
<dbReference type="Gene3D" id="2.120.10.80">
    <property type="entry name" value="Kelch-type beta propeller"/>
    <property type="match status" value="1"/>
</dbReference>
<evidence type="ECO:0000256" key="2">
    <source>
        <dbReference type="ARBA" id="ARBA00023004"/>
    </source>
</evidence>
<evidence type="ECO:0000313" key="5">
    <source>
        <dbReference type="Proteomes" id="UP000509510"/>
    </source>
</evidence>
<dbReference type="PANTHER" id="PTHR47435">
    <property type="entry name" value="KELCH REPEAT PROTEIN (AFU_ORTHOLOGUE AFUA_5G12780)"/>
    <property type="match status" value="1"/>
</dbReference>
<dbReference type="SUPFAM" id="SSF50965">
    <property type="entry name" value="Galactose oxidase, central domain"/>
    <property type="match status" value="1"/>
</dbReference>
<keyword evidence="3" id="KW-0812">Transmembrane</keyword>
<keyword evidence="3" id="KW-0472">Membrane</keyword>
<dbReference type="Proteomes" id="UP000509510">
    <property type="component" value="Chromosome VI"/>
</dbReference>
<keyword evidence="2" id="KW-0408">Iron</keyword>
<dbReference type="KEGG" id="trg:TRUGW13939_11549"/>